<dbReference type="InterPro" id="IPR024131">
    <property type="entry name" value="UPF0489"/>
</dbReference>
<dbReference type="AlphaFoldDB" id="A0A7Y3VYK8"/>
<dbReference type="Proteomes" id="UP000536509">
    <property type="component" value="Unassembled WGS sequence"/>
</dbReference>
<reference evidence="1 2" key="1">
    <citation type="submission" date="2020-05" db="EMBL/GenBank/DDBJ databases">
        <title>Draft genome of Flavobacterium sp. IMCC34852.</title>
        <authorList>
            <person name="Song J."/>
            <person name="Cho J.-C."/>
        </authorList>
    </citation>
    <scope>NUCLEOTIDE SEQUENCE [LARGE SCALE GENOMIC DNA]</scope>
    <source>
        <strain evidence="1 2">IMCC34852</strain>
    </source>
</reference>
<protein>
    <submittedName>
        <fullName evidence="1">Uncharacterized protein</fullName>
    </submittedName>
</protein>
<dbReference type="RefSeq" id="WP_171221829.1">
    <property type="nucleotide sequence ID" value="NZ_CP121446.1"/>
</dbReference>
<accession>A0A7Y3VYK8</accession>
<organism evidence="1 2">
    <name type="scientific">Flavobacterium rivulicola</name>
    <dbReference type="NCBI Taxonomy" id="2732161"/>
    <lineage>
        <taxon>Bacteria</taxon>
        <taxon>Pseudomonadati</taxon>
        <taxon>Bacteroidota</taxon>
        <taxon>Flavobacteriia</taxon>
        <taxon>Flavobacteriales</taxon>
        <taxon>Flavobacteriaceae</taxon>
        <taxon>Flavobacterium</taxon>
    </lineage>
</organism>
<comment type="caution">
    <text evidence="1">The sequence shown here is derived from an EMBL/GenBank/DDBJ whole genome shotgun (WGS) entry which is preliminary data.</text>
</comment>
<sequence>MWIKEPNFPLGVSHHDTLNFVFKHENIYVMDNHLAASWCWMDSIDVEKVHNLFHIDRHYDLLHFPNTVKTQIIEADVQLHKLSLDEYIALRQPMKGSQDAALFRWDNYIGNLNLVYPKLFGIKYFATHNEGTVPEGFIDREYEIKDLSTNVEYWMSQIENKWILNLDIDYFFATSENGKYQMLTDEYIIELCKNINEARKHIAVITICLSPECCGGWDATIKKAKLICKHLGFDLPL</sequence>
<keyword evidence="2" id="KW-1185">Reference proteome</keyword>
<dbReference type="Pfam" id="PF12640">
    <property type="entry name" value="UPF0489"/>
    <property type="match status" value="1"/>
</dbReference>
<dbReference type="EMBL" id="JABEVX010000002">
    <property type="protein sequence ID" value="NNT71642.1"/>
    <property type="molecule type" value="Genomic_DNA"/>
</dbReference>
<evidence type="ECO:0000313" key="1">
    <source>
        <dbReference type="EMBL" id="NNT71642.1"/>
    </source>
</evidence>
<evidence type="ECO:0000313" key="2">
    <source>
        <dbReference type="Proteomes" id="UP000536509"/>
    </source>
</evidence>
<name>A0A7Y3VYK8_9FLAO</name>
<gene>
    <name evidence="1" type="ORF">HKT18_05355</name>
</gene>
<proteinExistence type="predicted"/>